<dbReference type="GO" id="GO:0007165">
    <property type="term" value="P:signal transduction"/>
    <property type="evidence" value="ECO:0007669"/>
    <property type="project" value="TreeGrafter"/>
</dbReference>
<dbReference type="Gene3D" id="3.90.226.10">
    <property type="entry name" value="2-enoyl-CoA Hydratase, Chain A, domain 1"/>
    <property type="match status" value="1"/>
</dbReference>
<sequence length="686" mass="77487">MEANHGMNNYIKLAFVFGITTMATSYADTVAPPTLLTAQKLPQLQQERQHAIISERVVSRFIRSHYRQFDLDENFSSKIFDRYLNLLDYSHNVFLQSDIDKFASEKSKVGQQLETGHLNELYAIFNLAQQRRYERFQYALSRLNMPLDFANNDVIEVDRSKAPWPKNVEELNKLWDAKVKFDWLNLKLSGKNDKEIKPILTKRYNFALKRLAQTQSEDVFQLIMNAFAREIDPHTNYLSPRNTEQFNSEMSLSLEGIGAVLRQDEDYIIINSMVAGGPAAKSKLLKVGDKIIGVGQVGKSMTDVVGWRLDDVVALIKGPKGSKVRLEVISDSKGAKPHTVTLIREHIRLEDRAVKLTIKNVGKQKVGVLDIPGFYVGLTNDVKTQLQKMAKSHVVALVIDLRGNGGGALTEAVSLSGLFIPSGPIVQVRDKNGKIRQDVDDDDVVYYKGPLTVLIDRFSASASEIFAAAMQDYGRALIVGEPSFGKGTVQQYHPLSRVYDHMLRPDWPALGSVQYTIQKFYRINGGSTQRKGVTPDIIMPTGIDPAETGESFEDNALPWDSIAPASYSVIGNISQYVANLIAHYKERIAKNPEFKYIEEDIARYRAMKANKNIISLNYVKREKENKEVDTIKLHRINERFARQGKAPLKTIDDLPKNYELPDPYLDETVRIAVDLADLEVHHQAKQ</sequence>
<dbReference type="Gene3D" id="3.30.750.44">
    <property type="match status" value="1"/>
</dbReference>
<keyword evidence="2 5" id="KW-0645">Protease</keyword>
<keyword evidence="4 5" id="KW-0720">Serine protease</keyword>
<dbReference type="CDD" id="cd07560">
    <property type="entry name" value="Peptidase_S41_CPP"/>
    <property type="match status" value="1"/>
</dbReference>
<dbReference type="GO" id="GO:0006508">
    <property type="term" value="P:proteolysis"/>
    <property type="evidence" value="ECO:0007669"/>
    <property type="project" value="UniProtKB-KW"/>
</dbReference>
<dbReference type="PANTHER" id="PTHR32060:SF22">
    <property type="entry name" value="CARBOXYL-TERMINAL-PROCESSING PEPTIDASE 3, CHLOROPLASTIC"/>
    <property type="match status" value="1"/>
</dbReference>
<dbReference type="Pfam" id="PF17804">
    <property type="entry name" value="TSP_NTD"/>
    <property type="match status" value="1"/>
</dbReference>
<evidence type="ECO:0000256" key="5">
    <source>
        <dbReference type="RuleBase" id="RU004404"/>
    </source>
</evidence>
<gene>
    <name evidence="7" type="ORF">ARN_01390</name>
</gene>
<dbReference type="PANTHER" id="PTHR32060">
    <property type="entry name" value="TAIL-SPECIFIC PROTEASE"/>
    <property type="match status" value="1"/>
</dbReference>
<dbReference type="InterPro" id="IPR036034">
    <property type="entry name" value="PDZ_sf"/>
</dbReference>
<evidence type="ECO:0000256" key="4">
    <source>
        <dbReference type="ARBA" id="ARBA00022825"/>
    </source>
</evidence>
<dbReference type="CDD" id="cd06782">
    <property type="entry name" value="cpPDZ_CPP-like"/>
    <property type="match status" value="1"/>
</dbReference>
<evidence type="ECO:0000259" key="6">
    <source>
        <dbReference type="PROSITE" id="PS50106"/>
    </source>
</evidence>
<dbReference type="InterPro" id="IPR005151">
    <property type="entry name" value="Tail-specific_protease"/>
</dbReference>
<dbReference type="NCBIfam" id="TIGR00225">
    <property type="entry name" value="prc"/>
    <property type="match status" value="1"/>
</dbReference>
<dbReference type="InterPro" id="IPR029045">
    <property type="entry name" value="ClpP/crotonase-like_dom_sf"/>
</dbReference>
<reference evidence="7" key="1">
    <citation type="journal article" date="2010" name="Insect Mol. Biol.">
        <title>The draft genome sequence of Arsenophonus nasoniae, son-killer bacterium of Nasonia vitripennis, reveals genes associated with virulence and symbiosis.</title>
        <authorList>
            <person name="Wilkes T."/>
            <person name="Darby A.C."/>
            <person name="Choi J."/>
            <person name="Colborne J.K."/>
            <person name="Werren J.H."/>
            <person name="Hurst G.D.D."/>
        </authorList>
    </citation>
    <scope>NUCLEOTIDE SEQUENCE</scope>
</reference>
<keyword evidence="3 5" id="KW-0378">Hydrolase</keyword>
<evidence type="ECO:0000256" key="2">
    <source>
        <dbReference type="ARBA" id="ARBA00022670"/>
    </source>
</evidence>
<accession>D2TVT9</accession>
<dbReference type="SMART" id="SM00245">
    <property type="entry name" value="TSPc"/>
    <property type="match status" value="1"/>
</dbReference>
<dbReference type="EMBL" id="FN545154">
    <property type="protein sequence ID" value="CBA71469.1"/>
    <property type="molecule type" value="Genomic_DNA"/>
</dbReference>
<name>D2TVT9_9GAMM</name>
<dbReference type="SMART" id="SM00228">
    <property type="entry name" value="PDZ"/>
    <property type="match status" value="1"/>
</dbReference>
<dbReference type="Pfam" id="PF03572">
    <property type="entry name" value="Peptidase_S41"/>
    <property type="match status" value="1"/>
</dbReference>
<dbReference type="Pfam" id="PF11818">
    <property type="entry name" value="DUF3340"/>
    <property type="match status" value="1"/>
</dbReference>
<protein>
    <submittedName>
        <fullName evidence="7">Tail-specific protease (C-terminal-processing peptidase)</fullName>
    </submittedName>
</protein>
<comment type="similarity">
    <text evidence="1 5">Belongs to the peptidase S41A family.</text>
</comment>
<organism evidence="7">
    <name type="scientific">Arsenophonus nasoniae</name>
    <name type="common">son-killer infecting Nasonia vitripennis</name>
    <dbReference type="NCBI Taxonomy" id="638"/>
    <lineage>
        <taxon>Bacteria</taxon>
        <taxon>Pseudomonadati</taxon>
        <taxon>Pseudomonadota</taxon>
        <taxon>Gammaproteobacteria</taxon>
        <taxon>Enterobacterales</taxon>
        <taxon>Morganellaceae</taxon>
        <taxon>Arsenophonus</taxon>
    </lineage>
</organism>
<dbReference type="SUPFAM" id="SSF50156">
    <property type="entry name" value="PDZ domain-like"/>
    <property type="match status" value="1"/>
</dbReference>
<dbReference type="GO" id="GO:0008236">
    <property type="term" value="F:serine-type peptidase activity"/>
    <property type="evidence" value="ECO:0007669"/>
    <property type="project" value="UniProtKB-KW"/>
</dbReference>
<dbReference type="GO" id="GO:0030288">
    <property type="term" value="C:outer membrane-bounded periplasmic space"/>
    <property type="evidence" value="ECO:0007669"/>
    <property type="project" value="TreeGrafter"/>
</dbReference>
<evidence type="ECO:0000256" key="1">
    <source>
        <dbReference type="ARBA" id="ARBA00009179"/>
    </source>
</evidence>
<dbReference type="InterPro" id="IPR020992">
    <property type="entry name" value="Tail_Prtase_C"/>
</dbReference>
<evidence type="ECO:0000256" key="3">
    <source>
        <dbReference type="ARBA" id="ARBA00022801"/>
    </source>
</evidence>
<dbReference type="FunFam" id="2.30.42.10:FF:000083">
    <property type="entry name" value="Tail-specific protease"/>
    <property type="match status" value="1"/>
</dbReference>
<dbReference type="InterPro" id="IPR004447">
    <property type="entry name" value="Peptidase_S41A"/>
</dbReference>
<dbReference type="GO" id="GO:0004175">
    <property type="term" value="F:endopeptidase activity"/>
    <property type="evidence" value="ECO:0007669"/>
    <property type="project" value="TreeGrafter"/>
</dbReference>
<dbReference type="SUPFAM" id="SSF52096">
    <property type="entry name" value="ClpP/crotonase"/>
    <property type="match status" value="1"/>
</dbReference>
<dbReference type="AlphaFoldDB" id="D2TVT9"/>
<dbReference type="NCBIfam" id="NF008388">
    <property type="entry name" value="PRK11186.1"/>
    <property type="match status" value="1"/>
</dbReference>
<evidence type="ECO:0000313" key="7">
    <source>
        <dbReference type="EMBL" id="CBA71469.1"/>
    </source>
</evidence>
<dbReference type="Pfam" id="PF00595">
    <property type="entry name" value="PDZ"/>
    <property type="match status" value="1"/>
</dbReference>
<proteinExistence type="inferred from homology"/>
<dbReference type="MEROPS" id="S41.001"/>
<dbReference type="InterPro" id="IPR001478">
    <property type="entry name" value="PDZ"/>
</dbReference>
<feature type="domain" description="PDZ" evidence="6">
    <location>
        <begin position="247"/>
        <end position="317"/>
    </location>
</feature>
<dbReference type="PROSITE" id="PS50106">
    <property type="entry name" value="PDZ"/>
    <property type="match status" value="1"/>
</dbReference>
<dbReference type="Gene3D" id="2.30.42.10">
    <property type="match status" value="1"/>
</dbReference>
<dbReference type="InterPro" id="IPR040573">
    <property type="entry name" value="TSP_N"/>
</dbReference>